<organism evidence="4 5">
    <name type="scientific">Rotaria magnacalcarata</name>
    <dbReference type="NCBI Taxonomy" id="392030"/>
    <lineage>
        <taxon>Eukaryota</taxon>
        <taxon>Metazoa</taxon>
        <taxon>Spiralia</taxon>
        <taxon>Gnathifera</taxon>
        <taxon>Rotifera</taxon>
        <taxon>Eurotatoria</taxon>
        <taxon>Bdelloidea</taxon>
        <taxon>Philodinida</taxon>
        <taxon>Philodinidae</taxon>
        <taxon>Rotaria</taxon>
    </lineage>
</organism>
<dbReference type="Gene3D" id="1.10.10.60">
    <property type="entry name" value="Homeodomain-like"/>
    <property type="match status" value="3"/>
</dbReference>
<reference evidence="4" key="1">
    <citation type="submission" date="2021-02" db="EMBL/GenBank/DDBJ databases">
        <authorList>
            <person name="Nowell W R."/>
        </authorList>
    </citation>
    <scope>NUCLEOTIDE SEQUENCE</scope>
</reference>
<proteinExistence type="predicted"/>
<evidence type="ECO:0000313" key="3">
    <source>
        <dbReference type="EMBL" id="CAF2152261.1"/>
    </source>
</evidence>
<evidence type="ECO:0000313" key="5">
    <source>
        <dbReference type="Proteomes" id="UP000663842"/>
    </source>
</evidence>
<dbReference type="GO" id="GO:0005634">
    <property type="term" value="C:nucleus"/>
    <property type="evidence" value="ECO:0007669"/>
    <property type="project" value="TreeGrafter"/>
</dbReference>
<dbReference type="EMBL" id="CAJOBF010013993">
    <property type="protein sequence ID" value="CAF4335249.1"/>
    <property type="molecule type" value="Genomic_DNA"/>
</dbReference>
<evidence type="ECO:0000313" key="4">
    <source>
        <dbReference type="EMBL" id="CAF4335249.1"/>
    </source>
</evidence>
<dbReference type="GO" id="GO:0003677">
    <property type="term" value="F:DNA binding"/>
    <property type="evidence" value="ECO:0007669"/>
    <property type="project" value="UniProtKB-KW"/>
</dbReference>
<comment type="caution">
    <text evidence="4">The sequence shown here is derived from an EMBL/GenBank/DDBJ whole genome shotgun (WGS) entry which is preliminary data.</text>
</comment>
<dbReference type="Proteomes" id="UP000663887">
    <property type="component" value="Unassembled WGS sequence"/>
</dbReference>
<dbReference type="AlphaFoldDB" id="A0A820K2V8"/>
<accession>A0A820K2V8</accession>
<dbReference type="Pfam" id="PF03221">
    <property type="entry name" value="HTH_Tnp_Tc5"/>
    <property type="match status" value="1"/>
</dbReference>
<evidence type="ECO:0000259" key="2">
    <source>
        <dbReference type="PROSITE" id="PS51253"/>
    </source>
</evidence>
<dbReference type="PANTHER" id="PTHR19303:SF73">
    <property type="entry name" value="PROTEIN PDC2"/>
    <property type="match status" value="1"/>
</dbReference>
<sequence>MKRHELTLDQKILLIKDSNDDSGLSVRKSAEKYSISKSSAANILTRRAEYQNDYLTNTNKGFKRKLKDDKGQHIDEVLFEWFTAQRAKHIPISGPLLQEKARQIDEVLFEWFTAQRAKHIPISGPLLQEKARQISEEFGLQPDEFKASNGWLENFRNGHMIGYRQISGESASVCTTTTEEWKHRLLTIINGYVE</sequence>
<dbReference type="Proteomes" id="UP000663842">
    <property type="component" value="Unassembled WGS sequence"/>
</dbReference>
<dbReference type="InterPro" id="IPR009057">
    <property type="entry name" value="Homeodomain-like_sf"/>
</dbReference>
<dbReference type="SMART" id="SM00674">
    <property type="entry name" value="CENPB"/>
    <property type="match status" value="1"/>
</dbReference>
<protein>
    <recommendedName>
        <fullName evidence="2">HTH CENPB-type domain-containing protein</fullName>
    </recommendedName>
</protein>
<keyword evidence="1" id="KW-0238">DNA-binding</keyword>
<name>A0A820K2V8_9BILA</name>
<dbReference type="InterPro" id="IPR006600">
    <property type="entry name" value="HTH_CenpB_DNA-bd_dom"/>
</dbReference>
<evidence type="ECO:0000256" key="1">
    <source>
        <dbReference type="ARBA" id="ARBA00023125"/>
    </source>
</evidence>
<dbReference type="PANTHER" id="PTHR19303">
    <property type="entry name" value="TRANSPOSON"/>
    <property type="match status" value="1"/>
</dbReference>
<dbReference type="EMBL" id="CAJNRG010013926">
    <property type="protein sequence ID" value="CAF2152261.1"/>
    <property type="molecule type" value="Genomic_DNA"/>
</dbReference>
<dbReference type="PROSITE" id="PS51253">
    <property type="entry name" value="HTH_CENPB"/>
    <property type="match status" value="1"/>
</dbReference>
<dbReference type="InterPro" id="IPR050863">
    <property type="entry name" value="CenT-Element_Derived"/>
</dbReference>
<gene>
    <name evidence="4" type="ORF">UXM345_LOCUS35218</name>
    <name evidence="3" type="ORF">XDN619_LOCUS28851</name>
</gene>
<dbReference type="SUPFAM" id="SSF46689">
    <property type="entry name" value="Homeodomain-like"/>
    <property type="match status" value="2"/>
</dbReference>
<feature type="domain" description="HTH CENPB-type" evidence="2">
    <location>
        <begin position="92"/>
        <end position="165"/>
    </location>
</feature>